<feature type="binding site" evidence="11">
    <location>
        <position position="83"/>
    </location>
    <ligand>
        <name>Fe cation</name>
        <dbReference type="ChEBI" id="CHEBI:24875"/>
        <label>1</label>
    </ligand>
</feature>
<evidence type="ECO:0000256" key="11">
    <source>
        <dbReference type="PIRSR" id="PIRSR005229-1"/>
    </source>
</evidence>
<dbReference type="GO" id="GO:0009916">
    <property type="term" value="F:alternative oxidase activity"/>
    <property type="evidence" value="ECO:0007669"/>
    <property type="project" value="InterPro"/>
</dbReference>
<dbReference type="PANTHER" id="PTHR31803:SF3">
    <property type="entry name" value="ALTERNATIVE OXIDASE"/>
    <property type="match status" value="1"/>
</dbReference>
<evidence type="ECO:0000256" key="3">
    <source>
        <dbReference type="ARBA" id="ARBA00022660"/>
    </source>
</evidence>
<evidence type="ECO:0000256" key="9">
    <source>
        <dbReference type="ARBA" id="ARBA00023004"/>
    </source>
</evidence>
<feature type="binding site" evidence="11">
    <location>
        <position position="182"/>
    </location>
    <ligand>
        <name>Fe cation</name>
        <dbReference type="ChEBI" id="CHEBI:24875"/>
        <label>2</label>
    </ligand>
</feature>
<reference evidence="13 14" key="1">
    <citation type="submission" date="2017-06" db="EMBL/GenBank/DDBJ databases">
        <title>Reclassification of a Polynucleobacter cosmopolitanus strain isolated from tropical Lake Victoria as Polynucleobacter victoriensis comb. nov.</title>
        <authorList>
            <person name="Hahn M.W."/>
        </authorList>
    </citation>
    <scope>NUCLEOTIDE SEQUENCE [LARGE SCALE GENOMIC DNA]</scope>
    <source>
        <strain evidence="13 14">MWH-MoIso2</strain>
    </source>
</reference>
<keyword evidence="6" id="KW-0249">Electron transport</keyword>
<dbReference type="Proteomes" id="UP000215188">
    <property type="component" value="Unassembled WGS sequence"/>
</dbReference>
<dbReference type="PANTHER" id="PTHR31803">
    <property type="entry name" value="ALTERNATIVE OXIDASE"/>
    <property type="match status" value="1"/>
</dbReference>
<sequence length="202" mass="23076">MRHTPSNMSDQVAKRFTLLLRWTADTFFSGRYGHRAVVLETVAAVPGMVAGMWTHLKSLRQMKTGYGPKIRTLLAEAENERMHLMTFLEVAKPNWLERMIVLIAQAVFWHLFFFIYVFFPRTAHRIVGYFEEEAVISYTDYLAQIDANPELNIPAPAIAIEYWNLPANAMLRDVVIAVRADEQGHSDVNHAFADDYDKGIAG</sequence>
<dbReference type="GO" id="GO:0016020">
    <property type="term" value="C:membrane"/>
    <property type="evidence" value="ECO:0007669"/>
    <property type="project" value="UniProtKB-SubCell"/>
</dbReference>
<evidence type="ECO:0000256" key="7">
    <source>
        <dbReference type="ARBA" id="ARBA00022989"/>
    </source>
</evidence>
<dbReference type="EMBL" id="NJGG01000003">
    <property type="protein sequence ID" value="OXL14583.1"/>
    <property type="molecule type" value="Genomic_DNA"/>
</dbReference>
<evidence type="ECO:0000313" key="13">
    <source>
        <dbReference type="EMBL" id="OXL14583.1"/>
    </source>
</evidence>
<keyword evidence="2" id="KW-0813">Transport</keyword>
<dbReference type="GO" id="GO:0046872">
    <property type="term" value="F:metal ion binding"/>
    <property type="evidence" value="ECO:0007669"/>
    <property type="project" value="UniProtKB-KW"/>
</dbReference>
<dbReference type="InterPro" id="IPR038659">
    <property type="entry name" value="AOX_sf"/>
</dbReference>
<evidence type="ECO:0000256" key="10">
    <source>
        <dbReference type="ARBA" id="ARBA00023136"/>
    </source>
</evidence>
<keyword evidence="5 11" id="KW-0479">Metal-binding</keyword>
<evidence type="ECO:0000256" key="1">
    <source>
        <dbReference type="ARBA" id="ARBA00004370"/>
    </source>
</evidence>
<keyword evidence="7 12" id="KW-1133">Transmembrane helix</keyword>
<organism evidence="13 14">
    <name type="scientific">Polynucleobacter cosmopolitanus</name>
    <dbReference type="NCBI Taxonomy" id="351345"/>
    <lineage>
        <taxon>Bacteria</taxon>
        <taxon>Pseudomonadati</taxon>
        <taxon>Pseudomonadota</taxon>
        <taxon>Betaproteobacteria</taxon>
        <taxon>Burkholderiales</taxon>
        <taxon>Burkholderiaceae</taxon>
        <taxon>Polynucleobacter</taxon>
    </lineage>
</organism>
<feature type="binding site" evidence="11">
    <location>
        <position position="80"/>
    </location>
    <ligand>
        <name>Fe cation</name>
        <dbReference type="ChEBI" id="CHEBI:24875"/>
        <label>2</label>
    </ligand>
</feature>
<dbReference type="Pfam" id="PF01786">
    <property type="entry name" value="AOX"/>
    <property type="match status" value="1"/>
</dbReference>
<comment type="cofactor">
    <cofactor evidence="11">
        <name>Fe cation</name>
        <dbReference type="ChEBI" id="CHEBI:24875"/>
    </cofactor>
    <text evidence="11">Binds 2 iron ions per subunit.</text>
</comment>
<feature type="binding site" evidence="11">
    <location>
        <position position="182"/>
    </location>
    <ligand>
        <name>Fe cation</name>
        <dbReference type="ChEBI" id="CHEBI:24875"/>
        <label>1</label>
    </ligand>
</feature>
<name>A0A229FRT3_9BURK</name>
<evidence type="ECO:0000256" key="4">
    <source>
        <dbReference type="ARBA" id="ARBA00022692"/>
    </source>
</evidence>
<dbReference type="OrthoDB" id="8228094at2"/>
<feature type="binding site" evidence="11">
    <location>
        <position position="131"/>
    </location>
    <ligand>
        <name>Fe cation</name>
        <dbReference type="ChEBI" id="CHEBI:24875"/>
        <label>2</label>
    </ligand>
</feature>
<feature type="binding site" evidence="11">
    <location>
        <position position="40"/>
    </location>
    <ligand>
        <name>Fe cation</name>
        <dbReference type="ChEBI" id="CHEBI:24875"/>
        <label>1</label>
    </ligand>
</feature>
<evidence type="ECO:0000256" key="2">
    <source>
        <dbReference type="ARBA" id="ARBA00022448"/>
    </source>
</evidence>
<comment type="subcellular location">
    <subcellularLocation>
        <location evidence="1">Membrane</location>
    </subcellularLocation>
</comment>
<evidence type="ECO:0000256" key="12">
    <source>
        <dbReference type="SAM" id="Phobius"/>
    </source>
</evidence>
<feature type="transmembrane region" description="Helical" evidence="12">
    <location>
        <begin position="99"/>
        <end position="119"/>
    </location>
</feature>
<feature type="binding site" evidence="11">
    <location>
        <position position="80"/>
    </location>
    <ligand>
        <name>Fe cation</name>
        <dbReference type="ChEBI" id="CHEBI:24875"/>
        <label>1</label>
    </ligand>
</feature>
<protein>
    <submittedName>
        <fullName evidence="13">Oxidase</fullName>
    </submittedName>
</protein>
<evidence type="ECO:0000256" key="8">
    <source>
        <dbReference type="ARBA" id="ARBA00023002"/>
    </source>
</evidence>
<keyword evidence="9 11" id="KW-0408">Iron</keyword>
<accession>A0A229FRT3</accession>
<feature type="transmembrane region" description="Helical" evidence="12">
    <location>
        <begin position="37"/>
        <end position="56"/>
    </location>
</feature>
<keyword evidence="4 12" id="KW-0812">Transmembrane</keyword>
<gene>
    <name evidence="13" type="ORF">AOC33_08750</name>
</gene>
<evidence type="ECO:0000313" key="14">
    <source>
        <dbReference type="Proteomes" id="UP000215188"/>
    </source>
</evidence>
<dbReference type="InterPro" id="IPR002680">
    <property type="entry name" value="AOX"/>
</dbReference>
<dbReference type="Gene3D" id="1.20.1260.140">
    <property type="entry name" value="Alternative oxidase"/>
    <property type="match status" value="1"/>
</dbReference>
<keyword evidence="8" id="KW-0560">Oxidoreductase</keyword>
<keyword evidence="3" id="KW-0679">Respiratory chain</keyword>
<dbReference type="AlphaFoldDB" id="A0A229FRT3"/>
<evidence type="ECO:0000256" key="6">
    <source>
        <dbReference type="ARBA" id="ARBA00022982"/>
    </source>
</evidence>
<dbReference type="RefSeq" id="WP_089516626.1">
    <property type="nucleotide sequence ID" value="NZ_NJGG01000003.1"/>
</dbReference>
<keyword evidence="10 12" id="KW-0472">Membrane</keyword>
<dbReference type="GO" id="GO:0010230">
    <property type="term" value="P:alternative respiration"/>
    <property type="evidence" value="ECO:0007669"/>
    <property type="project" value="TreeGrafter"/>
</dbReference>
<evidence type="ECO:0000256" key="5">
    <source>
        <dbReference type="ARBA" id="ARBA00022723"/>
    </source>
</evidence>
<proteinExistence type="predicted"/>
<keyword evidence="14" id="KW-1185">Reference proteome</keyword>
<dbReference type="PIRSF" id="PIRSF005229">
    <property type="entry name" value="AOX"/>
    <property type="match status" value="1"/>
</dbReference>
<comment type="caution">
    <text evidence="13">The sequence shown here is derived from an EMBL/GenBank/DDBJ whole genome shotgun (WGS) entry which is preliminary data.</text>
</comment>
<feature type="binding site" evidence="11">
    <location>
        <position position="185"/>
    </location>
    <ligand>
        <name>Fe cation</name>
        <dbReference type="ChEBI" id="CHEBI:24875"/>
        <label>2</label>
    </ligand>
</feature>